<reference evidence="13" key="1">
    <citation type="submission" date="2025-08" db="UniProtKB">
        <authorList>
            <consortium name="Ensembl"/>
        </authorList>
    </citation>
    <scope>IDENTIFICATION</scope>
</reference>
<evidence type="ECO:0000313" key="14">
    <source>
        <dbReference type="Proteomes" id="UP000694392"/>
    </source>
</evidence>
<accession>A0A8D0GR75</accession>
<dbReference type="GO" id="GO:0036064">
    <property type="term" value="C:ciliary basal body"/>
    <property type="evidence" value="ECO:0007669"/>
    <property type="project" value="Ensembl"/>
</dbReference>
<dbReference type="PANTHER" id="PTHR16795">
    <property type="entry name" value="LIMBIN/ELLIS-VAN CREVELD PROTEIN"/>
    <property type="match status" value="1"/>
</dbReference>
<dbReference type="GO" id="GO:0098797">
    <property type="term" value="C:plasma membrane protein complex"/>
    <property type="evidence" value="ECO:0007669"/>
    <property type="project" value="Ensembl"/>
</dbReference>
<keyword evidence="9" id="KW-0966">Cell projection</keyword>
<evidence type="ECO:0000256" key="4">
    <source>
        <dbReference type="ARBA" id="ARBA00022490"/>
    </source>
</evidence>
<evidence type="ECO:0000256" key="1">
    <source>
        <dbReference type="ARBA" id="ARBA00004120"/>
    </source>
</evidence>
<comment type="subcellular location">
    <subcellularLocation>
        <location evidence="2">Cell membrane</location>
        <topology evidence="2">Single-pass membrane protein</topology>
    </subcellularLocation>
    <subcellularLocation>
        <location evidence="1">Cytoplasm</location>
        <location evidence="1">Cytoskeleton</location>
        <location evidence="1">Cilium basal body</location>
    </subcellularLocation>
</comment>
<keyword evidence="6 12" id="KW-1133">Transmembrane helix</keyword>
<feature type="region of interest" description="Disordered" evidence="11">
    <location>
        <begin position="822"/>
        <end position="859"/>
    </location>
</feature>
<dbReference type="AlphaFoldDB" id="A0A8D0GR75"/>
<feature type="compositionally biased region" description="Basic and acidic residues" evidence="11">
    <location>
        <begin position="822"/>
        <end position="845"/>
    </location>
</feature>
<feature type="coiled-coil region" evidence="10">
    <location>
        <begin position="219"/>
        <end position="321"/>
    </location>
</feature>
<dbReference type="GO" id="GO:0007224">
    <property type="term" value="P:smoothened signaling pathway"/>
    <property type="evidence" value="ECO:0007669"/>
    <property type="project" value="InterPro"/>
</dbReference>
<evidence type="ECO:0000256" key="11">
    <source>
        <dbReference type="SAM" id="MobiDB-lite"/>
    </source>
</evidence>
<dbReference type="GO" id="GO:0060170">
    <property type="term" value="C:ciliary membrane"/>
    <property type="evidence" value="ECO:0007669"/>
    <property type="project" value="Ensembl"/>
</dbReference>
<evidence type="ECO:0000256" key="10">
    <source>
        <dbReference type="SAM" id="Coils"/>
    </source>
</evidence>
<keyword evidence="10" id="KW-0175">Coiled coil</keyword>
<evidence type="ECO:0000256" key="3">
    <source>
        <dbReference type="ARBA" id="ARBA00022475"/>
    </source>
</evidence>
<evidence type="ECO:0000256" key="5">
    <source>
        <dbReference type="ARBA" id="ARBA00022692"/>
    </source>
</evidence>
<feature type="compositionally biased region" description="Low complexity" evidence="11">
    <location>
        <begin position="161"/>
        <end position="170"/>
    </location>
</feature>
<dbReference type="GO" id="GO:0045880">
    <property type="term" value="P:positive regulation of smoothened signaling pathway"/>
    <property type="evidence" value="ECO:0007669"/>
    <property type="project" value="Ensembl"/>
</dbReference>
<evidence type="ECO:0000313" key="13">
    <source>
        <dbReference type="Ensembl" id="ENSSPUP00000010055.1"/>
    </source>
</evidence>
<dbReference type="Ensembl" id="ENSSPUT00000010712.1">
    <property type="protein sequence ID" value="ENSSPUP00000010055.1"/>
    <property type="gene ID" value="ENSSPUG00000007764.1"/>
</dbReference>
<evidence type="ECO:0000256" key="6">
    <source>
        <dbReference type="ARBA" id="ARBA00022989"/>
    </source>
</evidence>
<evidence type="ECO:0000256" key="9">
    <source>
        <dbReference type="ARBA" id="ARBA00023273"/>
    </source>
</evidence>
<dbReference type="GeneTree" id="ENSGT00940000154127"/>
<protein>
    <submittedName>
        <fullName evidence="13">EvC ciliary complex subunit 1</fullName>
    </submittedName>
</protein>
<dbReference type="Proteomes" id="UP000694392">
    <property type="component" value="Unplaced"/>
</dbReference>
<keyword evidence="3" id="KW-1003">Cell membrane</keyword>
<dbReference type="GO" id="GO:0003416">
    <property type="term" value="P:endochondral bone growth"/>
    <property type="evidence" value="ECO:0007669"/>
    <property type="project" value="Ensembl"/>
</dbReference>
<dbReference type="InterPro" id="IPR026501">
    <property type="entry name" value="Limbin/EVC"/>
</dbReference>
<evidence type="ECO:0000256" key="2">
    <source>
        <dbReference type="ARBA" id="ARBA00004162"/>
    </source>
</evidence>
<feature type="region of interest" description="Disordered" evidence="11">
    <location>
        <begin position="161"/>
        <end position="185"/>
    </location>
</feature>
<organism evidence="13 14">
    <name type="scientific">Sphenodon punctatus</name>
    <name type="common">Tuatara</name>
    <name type="synonym">Hatteria punctata</name>
    <dbReference type="NCBI Taxonomy" id="8508"/>
    <lineage>
        <taxon>Eukaryota</taxon>
        <taxon>Metazoa</taxon>
        <taxon>Chordata</taxon>
        <taxon>Craniata</taxon>
        <taxon>Vertebrata</taxon>
        <taxon>Euteleostomi</taxon>
        <taxon>Lepidosauria</taxon>
        <taxon>Sphenodontia</taxon>
        <taxon>Sphenodontidae</taxon>
        <taxon>Sphenodon</taxon>
    </lineage>
</organism>
<dbReference type="PANTHER" id="PTHR16795:SF13">
    <property type="entry name" value="EVC COMPLEX MEMBER EVC"/>
    <property type="match status" value="1"/>
</dbReference>
<gene>
    <name evidence="13" type="primary">EVC</name>
</gene>
<keyword evidence="14" id="KW-1185">Reference proteome</keyword>
<keyword evidence="5 12" id="KW-0812">Transmembrane</keyword>
<name>A0A8D0GR75_SPHPU</name>
<keyword evidence="4" id="KW-0963">Cytoplasm</keyword>
<reference evidence="13" key="2">
    <citation type="submission" date="2025-09" db="UniProtKB">
        <authorList>
            <consortium name="Ensembl"/>
        </authorList>
    </citation>
    <scope>IDENTIFICATION</scope>
</reference>
<evidence type="ECO:0000256" key="7">
    <source>
        <dbReference type="ARBA" id="ARBA00023136"/>
    </source>
</evidence>
<keyword evidence="7 12" id="KW-0472">Membrane</keyword>
<sequence length="859" mass="98530">MAPAAPETVLGPCLREIGLQFWVESLQVSPGLLAPAVLLGIALGVGAALLLALYGIGPLLQKKKDDSQRLLESFHLDPQEFLHKSYPLPRKKPDTQMLKEEIILEGNELSLDSDVTAFALKAKVVYPINQKFRPLADGSSNPSLHENQKQAVLPNQIMESSTSSSLGSLSQGDKEDCSSSTTIHSATSDDRYQDRTFLKVTCFPEVLTCDSFDVKMCLHSLLLKELQRLDTELRKEKQRIFIQILRTYLTDFYLKKKIAEDLYQKSLKTQETDLEELQNQLDCRLLSTDMAGARDSVYQTLEDLERKEKEYSEHLIDHMEAFWKHTDKAQQFLLNQAKCSSAKAGKIMMSLTERMIAVEVLLSKSQDLQAMSMQERIFNWEQMVKTVDSWKSRLQEESKCRLKAVASTLEQLTRKSNLTVRQKEDLLTGLHKAFLDQVAKYNNECLQQGKALTMKLLAGRAKKVESLRQAQEYEQRSLLGKEHQVGDLDKFLKAYHEVLEQQRQAECDLEDDNDCEITEAVIDLYKMLYSLSSRTLKDMVKELFLQALPGVSGLSLGDCELLNEESQENLALQLEKSDSSRQKRQALFQEQLQQENQLRIKEHAFAAVMRKHVSEKQEKIIQRVLSQLGGLSEESSKYILQKHRLSLSSVLQRLAFRNVAMATLAQMRMSRKKGLLQELREQHILHKSTSHCQDEHQWQLQKSVESHIEEEEEKLEEEMLQTHLEFHQQLVAESQEVLVLLQQHMEQVIGQALLQHARQESSKQVSEDLENFKETLIEGAVESVYVTSSGVNRLVQSYYQQIAKIMERHEIQKLQQLKSLQAERMESHRLRKKQEEDERTLKEKSSPGALSASSPIHQR</sequence>
<keyword evidence="8" id="KW-0206">Cytoskeleton</keyword>
<evidence type="ECO:0000256" key="12">
    <source>
        <dbReference type="SAM" id="Phobius"/>
    </source>
</evidence>
<evidence type="ECO:0000256" key="8">
    <source>
        <dbReference type="ARBA" id="ARBA00023212"/>
    </source>
</evidence>
<feature type="transmembrane region" description="Helical" evidence="12">
    <location>
        <begin position="32"/>
        <end position="54"/>
    </location>
</feature>
<dbReference type="OMA" id="KDGQVWS"/>
<proteinExistence type="predicted"/>